<dbReference type="Pfam" id="PF02624">
    <property type="entry name" value="YcaO"/>
    <property type="match status" value="1"/>
</dbReference>
<dbReference type="PANTHER" id="PTHR37809">
    <property type="entry name" value="RIBOSOMAL PROTEIN S12 METHYLTHIOTRANSFERASE ACCESSORY FACTOR YCAO"/>
    <property type="match status" value="1"/>
</dbReference>
<dbReference type="AlphaFoldDB" id="A0A7W3INZ4"/>
<dbReference type="PANTHER" id="PTHR37809:SF1">
    <property type="entry name" value="RIBOSOMAL PROTEIN S12 METHYLTHIOTRANSFERASE ACCESSORY FACTOR YCAO"/>
    <property type="match status" value="1"/>
</dbReference>
<dbReference type="InterPro" id="IPR003776">
    <property type="entry name" value="YcaO-like_dom"/>
</dbReference>
<name>A0A7W3INZ4_9ACTN</name>
<evidence type="ECO:0000313" key="2">
    <source>
        <dbReference type="EMBL" id="MBA8792557.1"/>
    </source>
</evidence>
<keyword evidence="3" id="KW-1185">Reference proteome</keyword>
<dbReference type="PROSITE" id="PS51664">
    <property type="entry name" value="YCAO"/>
    <property type="match status" value="1"/>
</dbReference>
<sequence length="480" mass="50915">MTHADEAYRETLARFGTVIDFDLSSLDRTGVPVTSCSLAVDGRFAHHGNGYGATDQAARVSGLGELTEGVLGAQTVRGLEPETGSRRELVGRYGAGAVVDPRLLCLPAGADYDDDQPVSWVVATRLRDDAPVRVPLAFVASEPDELAADRGRSLITPITNGLGAGLDRDRAIAHGIGEIIQRHTNGLRFRALDARSPVIATDTLPAPVRELVDRFAGLGITVVVKYAGTAFGSFSCYAMGLDDELADPIRLTAGGEAADPSPERALTKAVLEYANSRARKAFCFGSNLSAVRAVAPAAYWEALPPSRGEPRAVEAMRAWAELPAERLRALTAPDLSRTVSFAEVAGDPAPAPASVADWVARLEGREAYAVTGEVDGVWYAKTMITGAEVETLSYGRIGEDNARVSLEGDLDLVRVQDTPTGDHRARVALTAEAEERLGGPVWFSPARAAEIVGPLYPLYREPPRHSVAVGAAAAGREVRA</sequence>
<dbReference type="GO" id="GO:0005840">
    <property type="term" value="C:ribosome"/>
    <property type="evidence" value="ECO:0007669"/>
    <property type="project" value="UniProtKB-KW"/>
</dbReference>
<comment type="caution">
    <text evidence="2">The sequence shown here is derived from an EMBL/GenBank/DDBJ whole genome shotgun (WGS) entry which is preliminary data.</text>
</comment>
<reference evidence="2 3" key="1">
    <citation type="submission" date="2020-07" db="EMBL/GenBank/DDBJ databases">
        <title>Sequencing the genomes of 1000 actinobacteria strains.</title>
        <authorList>
            <person name="Klenk H.-P."/>
        </authorList>
    </citation>
    <scope>NUCLEOTIDE SEQUENCE [LARGE SCALE GENOMIC DNA]</scope>
    <source>
        <strain evidence="2 3">DSM 100723</strain>
    </source>
</reference>
<organism evidence="2 3">
    <name type="scientific">Microlunatus kandeliicorticis</name>
    <dbReference type="NCBI Taxonomy" id="1759536"/>
    <lineage>
        <taxon>Bacteria</taxon>
        <taxon>Bacillati</taxon>
        <taxon>Actinomycetota</taxon>
        <taxon>Actinomycetes</taxon>
        <taxon>Propionibacteriales</taxon>
        <taxon>Propionibacteriaceae</taxon>
        <taxon>Microlunatus</taxon>
    </lineage>
</organism>
<dbReference type="GO" id="GO:0016740">
    <property type="term" value="F:transferase activity"/>
    <property type="evidence" value="ECO:0007669"/>
    <property type="project" value="UniProtKB-KW"/>
</dbReference>
<keyword evidence="2" id="KW-0808">Transferase</keyword>
<feature type="domain" description="YcaO" evidence="1">
    <location>
        <begin position="50"/>
        <end position="480"/>
    </location>
</feature>
<evidence type="ECO:0000259" key="1">
    <source>
        <dbReference type="PROSITE" id="PS51664"/>
    </source>
</evidence>
<proteinExistence type="predicted"/>
<evidence type="ECO:0000313" key="3">
    <source>
        <dbReference type="Proteomes" id="UP000523079"/>
    </source>
</evidence>
<keyword evidence="2" id="KW-0689">Ribosomal protein</keyword>
<dbReference type="EMBL" id="JACGWT010000001">
    <property type="protein sequence ID" value="MBA8792557.1"/>
    <property type="molecule type" value="Genomic_DNA"/>
</dbReference>
<accession>A0A7W3INZ4</accession>
<dbReference type="Gene3D" id="3.30.1330.230">
    <property type="match status" value="1"/>
</dbReference>
<dbReference type="RefSeq" id="WP_182558193.1">
    <property type="nucleotide sequence ID" value="NZ_JACGWT010000001.1"/>
</dbReference>
<keyword evidence="2" id="KW-0687">Ribonucleoprotein</keyword>
<protein>
    <submittedName>
        <fullName evidence="2">Ribosomal protein S12 methylthiotransferase accessory factor</fullName>
    </submittedName>
</protein>
<dbReference type="Proteomes" id="UP000523079">
    <property type="component" value="Unassembled WGS sequence"/>
</dbReference>
<gene>
    <name evidence="2" type="ORF">FHX74_000151</name>
</gene>